<dbReference type="PANTHER" id="PTHR22911">
    <property type="entry name" value="ACYL-MALONYL CONDENSING ENZYME-RELATED"/>
    <property type="match status" value="1"/>
</dbReference>
<evidence type="ECO:0000256" key="1">
    <source>
        <dbReference type="SAM" id="Phobius"/>
    </source>
</evidence>
<keyword evidence="1" id="KW-0472">Membrane</keyword>
<organism evidence="3 4">
    <name type="scientific">Ferrovibrio terrae</name>
    <dbReference type="NCBI Taxonomy" id="2594003"/>
    <lineage>
        <taxon>Bacteria</taxon>
        <taxon>Pseudomonadati</taxon>
        <taxon>Pseudomonadota</taxon>
        <taxon>Alphaproteobacteria</taxon>
        <taxon>Rhodospirillales</taxon>
        <taxon>Rhodospirillaceae</taxon>
        <taxon>Ferrovibrio</taxon>
    </lineage>
</organism>
<dbReference type="EMBL" id="CP041636">
    <property type="protein sequence ID" value="QDO98419.1"/>
    <property type="molecule type" value="Genomic_DNA"/>
</dbReference>
<protein>
    <submittedName>
        <fullName evidence="3">DMT family transporter</fullName>
    </submittedName>
</protein>
<evidence type="ECO:0000313" key="3">
    <source>
        <dbReference type="EMBL" id="QDO98419.1"/>
    </source>
</evidence>
<feature type="transmembrane region" description="Helical" evidence="1">
    <location>
        <begin position="67"/>
        <end position="86"/>
    </location>
</feature>
<feature type="transmembrane region" description="Helical" evidence="1">
    <location>
        <begin position="267"/>
        <end position="284"/>
    </location>
</feature>
<keyword evidence="1" id="KW-0812">Transmembrane</keyword>
<feature type="transmembrane region" description="Helical" evidence="1">
    <location>
        <begin position="149"/>
        <end position="169"/>
    </location>
</feature>
<keyword evidence="4" id="KW-1185">Reference proteome</keyword>
<feature type="transmembrane region" description="Helical" evidence="1">
    <location>
        <begin position="37"/>
        <end position="55"/>
    </location>
</feature>
<evidence type="ECO:0000313" key="4">
    <source>
        <dbReference type="Proteomes" id="UP000317496"/>
    </source>
</evidence>
<dbReference type="InterPro" id="IPR000620">
    <property type="entry name" value="EamA_dom"/>
</dbReference>
<dbReference type="AlphaFoldDB" id="A0A516H3S6"/>
<feature type="transmembrane region" description="Helical" evidence="1">
    <location>
        <begin position="181"/>
        <end position="199"/>
    </location>
</feature>
<dbReference type="KEGG" id="fer:FNB15_14550"/>
<feature type="transmembrane region" description="Helical" evidence="1">
    <location>
        <begin position="124"/>
        <end position="143"/>
    </location>
</feature>
<keyword evidence="1" id="KW-1133">Transmembrane helix</keyword>
<dbReference type="Pfam" id="PF00892">
    <property type="entry name" value="EamA"/>
    <property type="match status" value="2"/>
</dbReference>
<feature type="domain" description="EamA" evidence="2">
    <location>
        <begin position="154"/>
        <end position="283"/>
    </location>
</feature>
<sequence>MSSRSPATGMALVALGAIGFGLMPLFARTAYADGLSALSLLSWRFAIAFACLLPFLKQLRVAKRDTLVAVLTGAGYMGINLFYFLALERLTVALTVLILFTYPLFTILIGWLGFRERLTWQNAAAAVIVLLAAILILAPTGFGDSVDPVGLGMAFVPPATYALFVHIAAKRLSSMAIPVRLGGVFLGGLIAMVVLGLIMEGRIAAPATVAGWGAAIALALLSTVFALGLLLYGAPIAGAERTAVAGASELVTALIVGALAYDEALAPTTLAGAAMIIGAILLAARGERQLVDVK</sequence>
<dbReference type="PANTHER" id="PTHR22911:SF79">
    <property type="entry name" value="MOBA-LIKE NTP TRANSFERASE DOMAIN-CONTAINING PROTEIN"/>
    <property type="match status" value="1"/>
</dbReference>
<evidence type="ECO:0000259" key="2">
    <source>
        <dbReference type="Pfam" id="PF00892"/>
    </source>
</evidence>
<accession>A0A516H3S6</accession>
<feature type="domain" description="EamA" evidence="2">
    <location>
        <begin position="8"/>
        <end position="137"/>
    </location>
</feature>
<dbReference type="OrthoDB" id="9815120at2"/>
<proteinExistence type="predicted"/>
<name>A0A516H3S6_9PROT</name>
<feature type="transmembrane region" description="Helical" evidence="1">
    <location>
        <begin position="243"/>
        <end position="261"/>
    </location>
</feature>
<dbReference type="GO" id="GO:0016020">
    <property type="term" value="C:membrane"/>
    <property type="evidence" value="ECO:0007669"/>
    <property type="project" value="InterPro"/>
</dbReference>
<dbReference type="Proteomes" id="UP000317496">
    <property type="component" value="Chromosome"/>
</dbReference>
<gene>
    <name evidence="3" type="ORF">FNB15_14550</name>
</gene>
<dbReference type="SUPFAM" id="SSF103481">
    <property type="entry name" value="Multidrug resistance efflux transporter EmrE"/>
    <property type="match status" value="2"/>
</dbReference>
<dbReference type="RefSeq" id="WP_144069400.1">
    <property type="nucleotide sequence ID" value="NZ_CP041636.1"/>
</dbReference>
<dbReference type="InterPro" id="IPR037185">
    <property type="entry name" value="EmrE-like"/>
</dbReference>
<reference evidence="3 4" key="1">
    <citation type="submission" date="2019-07" db="EMBL/GenBank/DDBJ databases">
        <title>Genome sequencing for Ferrovibrio sp. K5.</title>
        <authorList>
            <person name="Park S.-J."/>
        </authorList>
    </citation>
    <scope>NUCLEOTIDE SEQUENCE [LARGE SCALE GENOMIC DNA]</scope>
    <source>
        <strain evidence="3 4">K5</strain>
    </source>
</reference>
<feature type="transmembrane region" description="Helical" evidence="1">
    <location>
        <begin position="92"/>
        <end position="112"/>
    </location>
</feature>
<feature type="transmembrane region" description="Helical" evidence="1">
    <location>
        <begin position="211"/>
        <end position="231"/>
    </location>
</feature>